<keyword evidence="1" id="KW-0732">Signal</keyword>
<dbReference type="InterPro" id="IPR008928">
    <property type="entry name" value="6-hairpin_glycosidase_sf"/>
</dbReference>
<organism evidence="2 3">
    <name type="scientific">Pycnococcus provasolii</name>
    <dbReference type="NCBI Taxonomy" id="41880"/>
    <lineage>
        <taxon>Eukaryota</taxon>
        <taxon>Viridiplantae</taxon>
        <taxon>Chlorophyta</taxon>
        <taxon>Pseudoscourfieldiophyceae</taxon>
        <taxon>Pseudoscourfieldiales</taxon>
        <taxon>Pycnococcaceae</taxon>
        <taxon>Pycnococcus</taxon>
    </lineage>
</organism>
<dbReference type="InterPro" id="IPR012341">
    <property type="entry name" value="6hp_glycosidase-like_sf"/>
</dbReference>
<proteinExistence type="predicted"/>
<evidence type="ECO:0008006" key="4">
    <source>
        <dbReference type="Google" id="ProtNLM"/>
    </source>
</evidence>
<dbReference type="SUPFAM" id="SSF48208">
    <property type="entry name" value="Six-hairpin glycosidases"/>
    <property type="match status" value="1"/>
</dbReference>
<feature type="chain" id="PRO_5033022789" description="Alpha,alpha-trehalose glucohydrolase" evidence="1">
    <location>
        <begin position="24"/>
        <end position="259"/>
    </location>
</feature>
<sequence>MSESWRGINNLLWLSGLFEGLMQTTRNPDGCGLVWSNTTQPNVGYGFQDTVRKSGDVLYSSILFWQACAELSRIAESSGDVKTSTWLRGLAEGMREAASARLWDSSVGAFRASTKVESDHVDVWGNALAAHLHFATEEQETSIFALFQRRERDIFYEGQVREILFPEQWSEAWPDWSVRSYQNGGYWATPHHHVLPFLARHDRAMACRLLNATISSFRGHGIWEWVGPFWPSVAHGAPGYVASAANTRAASRELACMTL</sequence>
<comment type="caution">
    <text evidence="2">The sequence shown here is derived from an EMBL/GenBank/DDBJ whole genome shotgun (WGS) entry which is preliminary data.</text>
</comment>
<protein>
    <recommendedName>
        <fullName evidence="4">Alpha,alpha-trehalose glucohydrolase</fullName>
    </recommendedName>
</protein>
<dbReference type="AlphaFoldDB" id="A0A830HRP7"/>
<evidence type="ECO:0000313" key="2">
    <source>
        <dbReference type="EMBL" id="GHP09814.1"/>
    </source>
</evidence>
<name>A0A830HRP7_9CHLO</name>
<gene>
    <name evidence="2" type="ORF">PPROV_000854900</name>
</gene>
<evidence type="ECO:0000313" key="3">
    <source>
        <dbReference type="Proteomes" id="UP000660262"/>
    </source>
</evidence>
<dbReference type="GO" id="GO:0005975">
    <property type="term" value="P:carbohydrate metabolic process"/>
    <property type="evidence" value="ECO:0007669"/>
    <property type="project" value="InterPro"/>
</dbReference>
<dbReference type="EMBL" id="BNJQ01000026">
    <property type="protein sequence ID" value="GHP09814.1"/>
    <property type="molecule type" value="Genomic_DNA"/>
</dbReference>
<dbReference type="Proteomes" id="UP000660262">
    <property type="component" value="Unassembled WGS sequence"/>
</dbReference>
<accession>A0A830HRP7</accession>
<feature type="signal peptide" evidence="1">
    <location>
        <begin position="1"/>
        <end position="23"/>
    </location>
</feature>
<reference evidence="2" key="1">
    <citation type="submission" date="2020-10" db="EMBL/GenBank/DDBJ databases">
        <title>Unveiling of a novel bifunctional photoreceptor, Dualchrome1, isolated from a cosmopolitan green alga.</title>
        <authorList>
            <person name="Suzuki S."/>
            <person name="Kawachi M."/>
        </authorList>
    </citation>
    <scope>NUCLEOTIDE SEQUENCE</scope>
    <source>
        <strain evidence="2">NIES 2893</strain>
    </source>
</reference>
<evidence type="ECO:0000256" key="1">
    <source>
        <dbReference type="SAM" id="SignalP"/>
    </source>
</evidence>
<keyword evidence="3" id="KW-1185">Reference proteome</keyword>
<dbReference type="Gene3D" id="1.50.10.10">
    <property type="match status" value="1"/>
</dbReference>